<feature type="transmembrane region" description="Helical" evidence="7">
    <location>
        <begin position="67"/>
        <end position="89"/>
    </location>
</feature>
<name>A0A1I4GNH6_9FIRM</name>
<comment type="similarity">
    <text evidence="2">Belongs to the EamA transporter family.</text>
</comment>
<dbReference type="OrthoDB" id="9799821at2"/>
<evidence type="ECO:0000313" key="10">
    <source>
        <dbReference type="Proteomes" id="UP000199520"/>
    </source>
</evidence>
<evidence type="ECO:0000256" key="6">
    <source>
        <dbReference type="ARBA" id="ARBA00023136"/>
    </source>
</evidence>
<evidence type="ECO:0000313" key="9">
    <source>
        <dbReference type="EMBL" id="SFL30937.1"/>
    </source>
</evidence>
<keyword evidence="5 7" id="KW-1133">Transmembrane helix</keyword>
<evidence type="ECO:0000256" key="3">
    <source>
        <dbReference type="ARBA" id="ARBA00022475"/>
    </source>
</evidence>
<dbReference type="SUPFAM" id="SSF103481">
    <property type="entry name" value="Multidrug resistance efflux transporter EmrE"/>
    <property type="match status" value="2"/>
</dbReference>
<dbReference type="InterPro" id="IPR050638">
    <property type="entry name" value="AA-Vitamin_Transporters"/>
</dbReference>
<feature type="transmembrane region" description="Helical" evidence="7">
    <location>
        <begin position="34"/>
        <end position="55"/>
    </location>
</feature>
<evidence type="ECO:0000256" key="4">
    <source>
        <dbReference type="ARBA" id="ARBA00022692"/>
    </source>
</evidence>
<evidence type="ECO:0000259" key="8">
    <source>
        <dbReference type="Pfam" id="PF00892"/>
    </source>
</evidence>
<feature type="domain" description="EamA" evidence="8">
    <location>
        <begin position="6"/>
        <end position="140"/>
    </location>
</feature>
<feature type="transmembrane region" description="Helical" evidence="7">
    <location>
        <begin position="250"/>
        <end position="269"/>
    </location>
</feature>
<dbReference type="Gene3D" id="1.10.3730.20">
    <property type="match status" value="1"/>
</dbReference>
<evidence type="ECO:0000256" key="7">
    <source>
        <dbReference type="SAM" id="Phobius"/>
    </source>
</evidence>
<keyword evidence="4 7" id="KW-0812">Transmembrane</keyword>
<protein>
    <submittedName>
        <fullName evidence="9">Permease of the drug/metabolite transporter (DMT) superfamily</fullName>
    </submittedName>
</protein>
<proteinExistence type="inferred from homology"/>
<keyword evidence="10" id="KW-1185">Reference proteome</keyword>
<dbReference type="AlphaFoldDB" id="A0A1I4GNH6"/>
<comment type="subcellular location">
    <subcellularLocation>
        <location evidence="1">Cell membrane</location>
        <topology evidence="1">Multi-pass membrane protein</topology>
    </subcellularLocation>
</comment>
<dbReference type="EMBL" id="FOTS01000001">
    <property type="protein sequence ID" value="SFL30937.1"/>
    <property type="molecule type" value="Genomic_DNA"/>
</dbReference>
<dbReference type="Pfam" id="PF00892">
    <property type="entry name" value="EamA"/>
    <property type="match status" value="2"/>
</dbReference>
<dbReference type="GO" id="GO:0005886">
    <property type="term" value="C:plasma membrane"/>
    <property type="evidence" value="ECO:0007669"/>
    <property type="project" value="UniProtKB-SubCell"/>
</dbReference>
<feature type="transmembrane region" description="Helical" evidence="7">
    <location>
        <begin position="275"/>
        <end position="292"/>
    </location>
</feature>
<dbReference type="InterPro" id="IPR037185">
    <property type="entry name" value="EmrE-like"/>
</dbReference>
<organism evidence="9 10">
    <name type="scientific">Pelosinus propionicus DSM 13327</name>
    <dbReference type="NCBI Taxonomy" id="1123291"/>
    <lineage>
        <taxon>Bacteria</taxon>
        <taxon>Bacillati</taxon>
        <taxon>Bacillota</taxon>
        <taxon>Negativicutes</taxon>
        <taxon>Selenomonadales</taxon>
        <taxon>Sporomusaceae</taxon>
        <taxon>Pelosinus</taxon>
    </lineage>
</organism>
<dbReference type="RefSeq" id="WP_090931744.1">
    <property type="nucleotide sequence ID" value="NZ_FOTS01000001.1"/>
</dbReference>
<feature type="domain" description="EamA" evidence="8">
    <location>
        <begin position="154"/>
        <end position="292"/>
    </location>
</feature>
<keyword evidence="3" id="KW-1003">Cell membrane</keyword>
<gene>
    <name evidence="9" type="ORF">SAMN04490355_100125</name>
</gene>
<keyword evidence="6 7" id="KW-0472">Membrane</keyword>
<evidence type="ECO:0000256" key="2">
    <source>
        <dbReference type="ARBA" id="ARBA00007362"/>
    </source>
</evidence>
<evidence type="ECO:0000256" key="5">
    <source>
        <dbReference type="ARBA" id="ARBA00022989"/>
    </source>
</evidence>
<evidence type="ECO:0000256" key="1">
    <source>
        <dbReference type="ARBA" id="ARBA00004651"/>
    </source>
</evidence>
<dbReference type="InterPro" id="IPR000620">
    <property type="entry name" value="EamA_dom"/>
</dbReference>
<accession>A0A1I4GNH6</accession>
<reference evidence="10" key="1">
    <citation type="submission" date="2016-10" db="EMBL/GenBank/DDBJ databases">
        <authorList>
            <person name="Varghese N."/>
            <person name="Submissions S."/>
        </authorList>
    </citation>
    <scope>NUCLEOTIDE SEQUENCE [LARGE SCALE GENOMIC DNA]</scope>
    <source>
        <strain evidence="10">DSM 13327</strain>
    </source>
</reference>
<feature type="transmembrane region" description="Helical" evidence="7">
    <location>
        <begin position="217"/>
        <end position="238"/>
    </location>
</feature>
<feature type="transmembrane region" description="Helical" evidence="7">
    <location>
        <begin position="184"/>
        <end position="205"/>
    </location>
</feature>
<dbReference type="PANTHER" id="PTHR32322">
    <property type="entry name" value="INNER MEMBRANE TRANSPORTER"/>
    <property type="match status" value="1"/>
</dbReference>
<dbReference type="Proteomes" id="UP000199520">
    <property type="component" value="Unassembled WGS sequence"/>
</dbReference>
<dbReference type="STRING" id="1123291.SAMN04490355_100125"/>
<sequence>MSENKVCLLMVFTALFWSGAFITGKIAVLQFPPFALTFFRFLLALPFIFFLLYSREKEKWLPKREQWLPLIVLGIIGTFFYHVLFFSALRYTTAINSSLIGATNPVLTTLMAVLFFKEHMTLKRLVGIIFSFSGVFLIVTNADWLLISTFNFNLGDILMFSAVFNWALYALLSRSYMQKYCLSPLMVTAYTFLVCVVLSIPFVIAENPGSYLSKTSVGGWLSIAYMSIFASVLGYLIQLFAIEKIGASRAAVFVNLVPIFTIVQSVFILGESFTFFKSIGALGIVTGVYLATRSNES</sequence>
<dbReference type="PANTHER" id="PTHR32322:SF18">
    <property type="entry name" value="S-ADENOSYLMETHIONINE_S-ADENOSYLHOMOCYSTEINE TRANSPORTER"/>
    <property type="match status" value="1"/>
</dbReference>
<feature type="transmembrane region" description="Helical" evidence="7">
    <location>
        <begin position="95"/>
        <end position="116"/>
    </location>
</feature>
<feature type="transmembrane region" description="Helical" evidence="7">
    <location>
        <begin position="153"/>
        <end position="172"/>
    </location>
</feature>
<feature type="transmembrane region" description="Helical" evidence="7">
    <location>
        <begin position="128"/>
        <end position="147"/>
    </location>
</feature>